<keyword evidence="3" id="KW-1185">Reference proteome</keyword>
<dbReference type="Proteomes" id="UP000217790">
    <property type="component" value="Unassembled WGS sequence"/>
</dbReference>
<protein>
    <submittedName>
        <fullName evidence="2">Uncharacterized protein</fullName>
    </submittedName>
</protein>
<dbReference type="InParanoid" id="A0A2H3DG14"/>
<name>A0A2H3DG14_ARMGA</name>
<proteinExistence type="predicted"/>
<evidence type="ECO:0000313" key="2">
    <source>
        <dbReference type="EMBL" id="PBK94161.1"/>
    </source>
</evidence>
<sequence length="157" mass="18092">MCKGPAGGGGWRKYCCRYGVLVFLEQADADFHPFRNYNERAADAYAVMETAYLTATSRPEHPCAVPNFPRRISSHLRRPWTLNPTFDRRRRMENINSTFPARGGLWEWTAWTRTISFWSISARLLESAGVKSEERSLPRSGSPPLPRLVRRNQPFQC</sequence>
<organism evidence="2 3">
    <name type="scientific">Armillaria gallica</name>
    <name type="common">Bulbous honey fungus</name>
    <name type="synonym">Armillaria bulbosa</name>
    <dbReference type="NCBI Taxonomy" id="47427"/>
    <lineage>
        <taxon>Eukaryota</taxon>
        <taxon>Fungi</taxon>
        <taxon>Dikarya</taxon>
        <taxon>Basidiomycota</taxon>
        <taxon>Agaricomycotina</taxon>
        <taxon>Agaricomycetes</taxon>
        <taxon>Agaricomycetidae</taxon>
        <taxon>Agaricales</taxon>
        <taxon>Marasmiineae</taxon>
        <taxon>Physalacriaceae</taxon>
        <taxon>Armillaria</taxon>
    </lineage>
</organism>
<gene>
    <name evidence="2" type="ORF">ARMGADRAFT_117204</name>
</gene>
<evidence type="ECO:0000256" key="1">
    <source>
        <dbReference type="SAM" id="MobiDB-lite"/>
    </source>
</evidence>
<accession>A0A2H3DG14</accession>
<evidence type="ECO:0000313" key="3">
    <source>
        <dbReference type="Proteomes" id="UP000217790"/>
    </source>
</evidence>
<feature type="region of interest" description="Disordered" evidence="1">
    <location>
        <begin position="131"/>
        <end position="157"/>
    </location>
</feature>
<reference evidence="3" key="1">
    <citation type="journal article" date="2017" name="Nat. Ecol. Evol.">
        <title>Genome expansion and lineage-specific genetic innovations in the forest pathogenic fungi Armillaria.</title>
        <authorList>
            <person name="Sipos G."/>
            <person name="Prasanna A.N."/>
            <person name="Walter M.C."/>
            <person name="O'Connor E."/>
            <person name="Balint B."/>
            <person name="Krizsan K."/>
            <person name="Kiss B."/>
            <person name="Hess J."/>
            <person name="Varga T."/>
            <person name="Slot J."/>
            <person name="Riley R."/>
            <person name="Boka B."/>
            <person name="Rigling D."/>
            <person name="Barry K."/>
            <person name="Lee J."/>
            <person name="Mihaltcheva S."/>
            <person name="LaButti K."/>
            <person name="Lipzen A."/>
            <person name="Waldron R."/>
            <person name="Moloney N.M."/>
            <person name="Sperisen C."/>
            <person name="Kredics L."/>
            <person name="Vagvoelgyi C."/>
            <person name="Patrignani A."/>
            <person name="Fitzpatrick D."/>
            <person name="Nagy I."/>
            <person name="Doyle S."/>
            <person name="Anderson J.B."/>
            <person name="Grigoriev I.V."/>
            <person name="Gueldener U."/>
            <person name="Muensterkoetter M."/>
            <person name="Nagy L.G."/>
        </authorList>
    </citation>
    <scope>NUCLEOTIDE SEQUENCE [LARGE SCALE GENOMIC DNA]</scope>
    <source>
        <strain evidence="3">Ar21-2</strain>
    </source>
</reference>
<dbReference type="EMBL" id="KZ293655">
    <property type="protein sequence ID" value="PBK94161.1"/>
    <property type="molecule type" value="Genomic_DNA"/>
</dbReference>
<dbReference type="AlphaFoldDB" id="A0A2H3DG14"/>